<evidence type="ECO:0000313" key="4">
    <source>
        <dbReference type="Proteomes" id="UP000199069"/>
    </source>
</evidence>
<reference evidence="3 5" key="2">
    <citation type="journal article" date="2018" name="Elife">
        <title>Functional genomics of lipid metabolism in the oleaginous yeast Rhodosporidium toruloides.</title>
        <authorList>
            <person name="Coradetti S.T."/>
            <person name="Pinel D."/>
            <person name="Geiselman G."/>
            <person name="Ito M."/>
            <person name="Mondo S."/>
            <person name="Reilly M.C."/>
            <person name="Cheng Y.F."/>
            <person name="Bauer S."/>
            <person name="Grigoriev I."/>
            <person name="Gladden J.M."/>
            <person name="Simmons B.A."/>
            <person name="Brem R."/>
            <person name="Arkin A.P."/>
            <person name="Skerker J.M."/>
        </authorList>
    </citation>
    <scope>NUCLEOTIDE SEQUENCE [LARGE SCALE GENOMIC DNA]</scope>
    <source>
        <strain evidence="3 5">NBRC 0880</strain>
    </source>
</reference>
<dbReference type="Proteomes" id="UP000239560">
    <property type="component" value="Unassembled WGS sequence"/>
</dbReference>
<dbReference type="EMBL" id="CWKI01000005">
    <property type="protein sequence ID" value="CTR07180.1"/>
    <property type="molecule type" value="Genomic_DNA"/>
</dbReference>
<accession>A0A0K3CF77</accession>
<dbReference type="AlphaFoldDB" id="A0A0K3CF77"/>
<evidence type="ECO:0000313" key="5">
    <source>
        <dbReference type="Proteomes" id="UP000239560"/>
    </source>
</evidence>
<gene>
    <name evidence="2" type="primary">FGENESH: predicted gene_5.586</name>
    <name evidence="3" type="ORF">AAT19DRAFT_14422</name>
    <name evidence="2" type="ORF">BN2166_0030410</name>
</gene>
<dbReference type="OrthoDB" id="10298924at2759"/>
<protein>
    <submittedName>
        <fullName evidence="2 3">ATPase</fullName>
    </submittedName>
</protein>
<reference evidence="2 4" key="1">
    <citation type="submission" date="2015-07" db="EMBL/GenBank/DDBJ databases">
        <authorList>
            <person name="Cajimat M.N.B."/>
            <person name="Milazzo M.L."/>
            <person name="Fulhorst C.F."/>
        </authorList>
    </citation>
    <scope>NUCLEOTIDE SEQUENCE [LARGE SCALE GENOMIC DNA]</scope>
    <source>
        <strain evidence="2">Single colony</strain>
    </source>
</reference>
<name>A0A0K3CF77_RHOTO</name>
<feature type="transmembrane region" description="Helical" evidence="1">
    <location>
        <begin position="50"/>
        <end position="74"/>
    </location>
</feature>
<evidence type="ECO:0000313" key="2">
    <source>
        <dbReference type="EMBL" id="CTR07180.1"/>
    </source>
</evidence>
<keyword evidence="1" id="KW-0812">Transmembrane</keyword>
<keyword evidence="4" id="KW-1185">Reference proteome</keyword>
<evidence type="ECO:0000256" key="1">
    <source>
        <dbReference type="SAM" id="Phobius"/>
    </source>
</evidence>
<organism evidence="2 4">
    <name type="scientific">Rhodotorula toruloides</name>
    <name type="common">Yeast</name>
    <name type="synonym">Rhodosporidium toruloides</name>
    <dbReference type="NCBI Taxonomy" id="5286"/>
    <lineage>
        <taxon>Eukaryota</taxon>
        <taxon>Fungi</taxon>
        <taxon>Dikarya</taxon>
        <taxon>Basidiomycota</taxon>
        <taxon>Pucciniomycotina</taxon>
        <taxon>Microbotryomycetes</taxon>
        <taxon>Sporidiobolales</taxon>
        <taxon>Sporidiobolaceae</taxon>
        <taxon>Rhodotorula</taxon>
    </lineage>
</organism>
<evidence type="ECO:0000313" key="3">
    <source>
        <dbReference type="EMBL" id="PRQ75400.1"/>
    </source>
</evidence>
<dbReference type="Proteomes" id="UP000199069">
    <property type="component" value="Unassembled WGS sequence"/>
</dbReference>
<dbReference type="EMBL" id="LCTV02000005">
    <property type="protein sequence ID" value="PRQ75400.1"/>
    <property type="molecule type" value="Genomic_DNA"/>
</dbReference>
<proteinExistence type="predicted"/>
<keyword evidence="1" id="KW-1133">Transmembrane helix</keyword>
<keyword evidence="1" id="KW-0472">Membrane</keyword>
<sequence length="198" mass="22037">MPRSDTQDTDAAEPDPFDSPISWLLDLPTSVQTFEASVRDAVARAEEHVLVWPIGFVLAMALDLLDYLLLLAVLPYCAYRLSKVAGCQHVLHVFRAVVACLWPSTLTLSFSKVLGGLLGPTFDDQGDFNAAISRIFLPLDTYTSRTRALQRRRRSWLAELESCAPPHVRDALTVHLRAMTDAAILARKEFKRKSARGS</sequence>